<evidence type="ECO:0000256" key="2">
    <source>
        <dbReference type="ARBA" id="ARBA00023186"/>
    </source>
</evidence>
<keyword evidence="3" id="KW-0996">Nickel insertion</keyword>
<reference evidence="4 5" key="1">
    <citation type="submission" date="2022-12" db="EMBL/GenBank/DDBJ databases">
        <title>Draft genome sequence of Paenibacillus sp. dW9.</title>
        <authorList>
            <person name="Choi E.-W."/>
            <person name="Kim D.-U."/>
        </authorList>
    </citation>
    <scope>NUCLEOTIDE SEQUENCE [LARGE SCALE GENOMIC DNA]</scope>
    <source>
        <strain evidence="5">dW9</strain>
    </source>
</reference>
<dbReference type="HAMAP" id="MF_01384">
    <property type="entry name" value="UreD"/>
    <property type="match status" value="1"/>
</dbReference>
<dbReference type="PANTHER" id="PTHR33643:SF1">
    <property type="entry name" value="UREASE ACCESSORY PROTEIN D"/>
    <property type="match status" value="1"/>
</dbReference>
<dbReference type="PANTHER" id="PTHR33643">
    <property type="entry name" value="UREASE ACCESSORY PROTEIN D"/>
    <property type="match status" value="1"/>
</dbReference>
<dbReference type="RefSeq" id="WP_269886036.1">
    <property type="nucleotide sequence ID" value="NZ_JAQAGZ010000040.1"/>
</dbReference>
<gene>
    <name evidence="3" type="primary">ureD</name>
    <name evidence="4" type="ORF">O9H85_35255</name>
</gene>
<name>A0ABT4QKV8_9BACL</name>
<evidence type="ECO:0000313" key="4">
    <source>
        <dbReference type="EMBL" id="MCZ8517508.1"/>
    </source>
</evidence>
<comment type="similarity">
    <text evidence="1 3">Belongs to the UreD family.</text>
</comment>
<comment type="caution">
    <text evidence="4">The sequence shown here is derived from an EMBL/GenBank/DDBJ whole genome shotgun (WGS) entry which is preliminary data.</text>
</comment>
<keyword evidence="5" id="KW-1185">Reference proteome</keyword>
<comment type="subcellular location">
    <subcellularLocation>
        <location evidence="3">Cytoplasm</location>
    </subcellularLocation>
</comment>
<evidence type="ECO:0000256" key="1">
    <source>
        <dbReference type="ARBA" id="ARBA00007177"/>
    </source>
</evidence>
<dbReference type="Proteomes" id="UP001527882">
    <property type="component" value="Unassembled WGS sequence"/>
</dbReference>
<dbReference type="InterPro" id="IPR002669">
    <property type="entry name" value="UreD"/>
</dbReference>
<comment type="function">
    <text evidence="3">Required for maturation of urease via the functional incorporation of the urease nickel metallocenter.</text>
</comment>
<protein>
    <recommendedName>
        <fullName evidence="3">Urease accessory protein UreD</fullName>
    </recommendedName>
</protein>
<evidence type="ECO:0000313" key="5">
    <source>
        <dbReference type="Proteomes" id="UP001527882"/>
    </source>
</evidence>
<organism evidence="4 5">
    <name type="scientific">Paenibacillus gyeongsangnamensis</name>
    <dbReference type="NCBI Taxonomy" id="3388067"/>
    <lineage>
        <taxon>Bacteria</taxon>
        <taxon>Bacillati</taxon>
        <taxon>Bacillota</taxon>
        <taxon>Bacilli</taxon>
        <taxon>Bacillales</taxon>
        <taxon>Paenibacillaceae</taxon>
        <taxon>Paenibacillus</taxon>
    </lineage>
</organism>
<evidence type="ECO:0000256" key="3">
    <source>
        <dbReference type="HAMAP-Rule" id="MF_01384"/>
    </source>
</evidence>
<keyword evidence="3" id="KW-0963">Cytoplasm</keyword>
<proteinExistence type="inferred from homology"/>
<keyword evidence="2 3" id="KW-0143">Chaperone</keyword>
<dbReference type="Pfam" id="PF01774">
    <property type="entry name" value="UreD"/>
    <property type="match status" value="1"/>
</dbReference>
<comment type="subunit">
    <text evidence="3">UreD, UreF and UreG form a complex that acts as a GTP-hydrolysis-dependent molecular chaperone, activating the urease apoprotein by helping to assemble the nickel containing metallocenter of UreC. The UreE protein probably delivers the nickel.</text>
</comment>
<sequence length="275" mass="31079">MSAGFTRDAGRGVTRLEPHYQTYPLKIAKTFDFGGQLGVYLMDASPGIIAGDRYELDFRFGEGTKVFLTNQSYTKVHPSRRVEGEELRPGGQRQRLILENGAYAEVMPEPLMLYKDAHFSSETDIGMAAGSSLFLSEIVCPGRTHRGELFQYDTYRNRMEVTYDGELIFSARQRVVPGRRRFQGLGGWDRYTHLGSLYLFTGRLTAEHGELLRERLEAWAPSSSGLWAGASLGYKHAVTVSVMGERVYQIQRVLEEAWALLRRELFELAPLAVPK</sequence>
<accession>A0ABT4QKV8</accession>
<dbReference type="EMBL" id="JAQAGZ010000040">
    <property type="protein sequence ID" value="MCZ8517508.1"/>
    <property type="molecule type" value="Genomic_DNA"/>
</dbReference>